<proteinExistence type="predicted"/>
<feature type="compositionally biased region" description="Basic and acidic residues" evidence="1">
    <location>
        <begin position="213"/>
        <end position="223"/>
    </location>
</feature>
<name>A0A2Z7D779_9LAMI</name>
<protein>
    <submittedName>
        <fullName evidence="2">Uncharacterized protein</fullName>
    </submittedName>
</protein>
<dbReference type="EMBL" id="KQ990542">
    <property type="protein sequence ID" value="KZV53098.1"/>
    <property type="molecule type" value="Genomic_DNA"/>
</dbReference>
<feature type="compositionally biased region" description="Low complexity" evidence="1">
    <location>
        <begin position="235"/>
        <end position="244"/>
    </location>
</feature>
<dbReference type="AlphaFoldDB" id="A0A2Z7D779"/>
<feature type="compositionally biased region" description="Gly residues" evidence="1">
    <location>
        <begin position="266"/>
        <end position="278"/>
    </location>
</feature>
<accession>A0A2Z7D779</accession>
<gene>
    <name evidence="2" type="ORF">F511_24517</name>
</gene>
<evidence type="ECO:0000256" key="1">
    <source>
        <dbReference type="SAM" id="MobiDB-lite"/>
    </source>
</evidence>
<sequence length="296" mass="32899">MASSLISNTNQVHFASVLAMDNAGMVDMFEALVASGLNGFLGCMSDIFETALVEFYQNAFYLCDPQWFRDTASRGPTTIVTPKSQFRTCPSDHETDSTKVALQRRSYILTKYRELLLRKFLETRKSNFVSGTPSSAIDLQVLDKLSDLHLFVLEELKTQTHAHGLSIRQEIHDQKTLLSLDFITSHKRISTQENYNNITTQLGELVDYINRGGNDKNGEESSSRRPQPPPDDQNRPSGGSASRGSGSGGSGRRDDRRYSSKKRRSSGGGGGSGTGGETYGPYKKNAEWWLYGKNQF</sequence>
<evidence type="ECO:0000313" key="2">
    <source>
        <dbReference type="EMBL" id="KZV53098.1"/>
    </source>
</evidence>
<dbReference type="Proteomes" id="UP000250235">
    <property type="component" value="Unassembled WGS sequence"/>
</dbReference>
<reference evidence="2 3" key="1">
    <citation type="journal article" date="2015" name="Proc. Natl. Acad. Sci. U.S.A.">
        <title>The resurrection genome of Boea hygrometrica: A blueprint for survival of dehydration.</title>
        <authorList>
            <person name="Xiao L."/>
            <person name="Yang G."/>
            <person name="Zhang L."/>
            <person name="Yang X."/>
            <person name="Zhao S."/>
            <person name="Ji Z."/>
            <person name="Zhou Q."/>
            <person name="Hu M."/>
            <person name="Wang Y."/>
            <person name="Chen M."/>
            <person name="Xu Y."/>
            <person name="Jin H."/>
            <person name="Xiao X."/>
            <person name="Hu G."/>
            <person name="Bao F."/>
            <person name="Hu Y."/>
            <person name="Wan P."/>
            <person name="Li L."/>
            <person name="Deng X."/>
            <person name="Kuang T."/>
            <person name="Xiang C."/>
            <person name="Zhu J.K."/>
            <person name="Oliver M.J."/>
            <person name="He Y."/>
        </authorList>
    </citation>
    <scope>NUCLEOTIDE SEQUENCE [LARGE SCALE GENOMIC DNA]</scope>
    <source>
        <strain evidence="3">cv. XS01</strain>
    </source>
</reference>
<evidence type="ECO:0000313" key="3">
    <source>
        <dbReference type="Proteomes" id="UP000250235"/>
    </source>
</evidence>
<feature type="region of interest" description="Disordered" evidence="1">
    <location>
        <begin position="209"/>
        <end position="284"/>
    </location>
</feature>
<organism evidence="2 3">
    <name type="scientific">Dorcoceras hygrometricum</name>
    <dbReference type="NCBI Taxonomy" id="472368"/>
    <lineage>
        <taxon>Eukaryota</taxon>
        <taxon>Viridiplantae</taxon>
        <taxon>Streptophyta</taxon>
        <taxon>Embryophyta</taxon>
        <taxon>Tracheophyta</taxon>
        <taxon>Spermatophyta</taxon>
        <taxon>Magnoliopsida</taxon>
        <taxon>eudicotyledons</taxon>
        <taxon>Gunneridae</taxon>
        <taxon>Pentapetalae</taxon>
        <taxon>asterids</taxon>
        <taxon>lamiids</taxon>
        <taxon>Lamiales</taxon>
        <taxon>Gesneriaceae</taxon>
        <taxon>Didymocarpoideae</taxon>
        <taxon>Trichosporeae</taxon>
        <taxon>Loxocarpinae</taxon>
        <taxon>Dorcoceras</taxon>
    </lineage>
</organism>
<keyword evidence="3" id="KW-1185">Reference proteome</keyword>